<organism evidence="1 2">
    <name type="scientific">Monilinia fructicola</name>
    <name type="common">Brown rot fungus</name>
    <name type="synonym">Ciboria fructicola</name>
    <dbReference type="NCBI Taxonomy" id="38448"/>
    <lineage>
        <taxon>Eukaryota</taxon>
        <taxon>Fungi</taxon>
        <taxon>Dikarya</taxon>
        <taxon>Ascomycota</taxon>
        <taxon>Pezizomycotina</taxon>
        <taxon>Leotiomycetes</taxon>
        <taxon>Helotiales</taxon>
        <taxon>Sclerotiniaceae</taxon>
        <taxon>Monilinia</taxon>
    </lineage>
</organism>
<evidence type="ECO:0000313" key="1">
    <source>
        <dbReference type="EMBL" id="KAA8563924.1"/>
    </source>
</evidence>
<gene>
    <name evidence="1" type="ORF">EYC84_011931</name>
</gene>
<sequence>MRQSPEEVLTDFLTDFLTGLLTYYFTYLTNSPYLTLKKGNKRARELNQIRSDQHNTIPYNTLHTLQYITIHHNTSQYNTLYYITNQKQEPELEQHIIPPLSIQEEKVFASNRFNRQSWQETHWDLLSKSFWHTMTSYDRHSSYDDSPYRTVDMFLSHRVDMNL</sequence>
<proteinExistence type="predicted"/>
<accession>A0A5M9J435</accession>
<dbReference type="Proteomes" id="UP000322873">
    <property type="component" value="Unassembled WGS sequence"/>
</dbReference>
<evidence type="ECO:0000313" key="2">
    <source>
        <dbReference type="Proteomes" id="UP000322873"/>
    </source>
</evidence>
<dbReference type="AlphaFoldDB" id="A0A5M9J435"/>
<dbReference type="EMBL" id="VICG01000016">
    <property type="protein sequence ID" value="KAA8563924.1"/>
    <property type="molecule type" value="Genomic_DNA"/>
</dbReference>
<protein>
    <submittedName>
        <fullName evidence="1">Uncharacterized protein</fullName>
    </submittedName>
</protein>
<reference evidence="1 2" key="1">
    <citation type="submission" date="2019-06" db="EMBL/GenBank/DDBJ databases">
        <title>Genome Sequence of the Brown Rot Fungal Pathogen Monilinia fructicola.</title>
        <authorList>
            <person name="De Miccolis Angelini R.M."/>
            <person name="Landi L."/>
            <person name="Abate D."/>
            <person name="Pollastro S."/>
            <person name="Romanazzi G."/>
            <person name="Faretra F."/>
        </authorList>
    </citation>
    <scope>NUCLEOTIDE SEQUENCE [LARGE SCALE GENOMIC DNA]</scope>
    <source>
        <strain evidence="1 2">Mfrc123</strain>
    </source>
</reference>
<name>A0A5M9J435_MONFR</name>
<keyword evidence="2" id="KW-1185">Reference proteome</keyword>
<comment type="caution">
    <text evidence="1">The sequence shown here is derived from an EMBL/GenBank/DDBJ whole genome shotgun (WGS) entry which is preliminary data.</text>
</comment>